<gene>
    <name evidence="4" type="ORF">GCM10010178_89510</name>
</gene>
<dbReference type="RefSeq" id="WP_229813505.1">
    <property type="nucleotide sequence ID" value="NZ_BMRE01000095.1"/>
</dbReference>
<reference evidence="5" key="1">
    <citation type="journal article" date="2019" name="Int. J. Syst. Evol. Microbiol.">
        <title>The Global Catalogue of Microorganisms (GCM) 10K type strain sequencing project: providing services to taxonomists for standard genome sequencing and annotation.</title>
        <authorList>
            <consortium name="The Broad Institute Genomics Platform"/>
            <consortium name="The Broad Institute Genome Sequencing Center for Infectious Disease"/>
            <person name="Wu L."/>
            <person name="Ma J."/>
        </authorList>
    </citation>
    <scope>NUCLEOTIDE SEQUENCE [LARGE SCALE GENOMIC DNA]</scope>
    <source>
        <strain evidence="5">JCM 3296</strain>
    </source>
</reference>
<dbReference type="Pfam" id="PF00589">
    <property type="entry name" value="Phage_integrase"/>
    <property type="match status" value="1"/>
</dbReference>
<evidence type="ECO:0000313" key="5">
    <source>
        <dbReference type="Proteomes" id="UP000649573"/>
    </source>
</evidence>
<dbReference type="SUPFAM" id="SSF56349">
    <property type="entry name" value="DNA breaking-rejoining enzymes"/>
    <property type="match status" value="1"/>
</dbReference>
<sequence length="104" mass="11140">MIDFLTEPETDALLAASDTSAGTGRRDQSMLAPDVQTGLRVGELTSLTTPMPSTRDEAHVTCTGKGRHQRAAPLTPNDVDFLSPYCSSLDGKHVTMHTLRQTAA</sequence>
<accession>A0ABQ2VG97</accession>
<dbReference type="InterPro" id="IPR002104">
    <property type="entry name" value="Integrase_catalytic"/>
</dbReference>
<keyword evidence="1" id="KW-0233">DNA recombination</keyword>
<dbReference type="Proteomes" id="UP000649573">
    <property type="component" value="Unassembled WGS sequence"/>
</dbReference>
<name>A0ABQ2VG97_9PSEU</name>
<dbReference type="PROSITE" id="PS51898">
    <property type="entry name" value="TYR_RECOMBINASE"/>
    <property type="match status" value="1"/>
</dbReference>
<feature type="region of interest" description="Disordered" evidence="2">
    <location>
        <begin position="1"/>
        <end position="28"/>
    </location>
</feature>
<dbReference type="InterPro" id="IPR011010">
    <property type="entry name" value="DNA_brk_join_enz"/>
</dbReference>
<dbReference type="EMBL" id="BMRE01000095">
    <property type="protein sequence ID" value="GGU85454.1"/>
    <property type="molecule type" value="Genomic_DNA"/>
</dbReference>
<evidence type="ECO:0000259" key="3">
    <source>
        <dbReference type="PROSITE" id="PS51898"/>
    </source>
</evidence>
<feature type="domain" description="Tyr recombinase" evidence="3">
    <location>
        <begin position="1"/>
        <end position="104"/>
    </location>
</feature>
<keyword evidence="5" id="KW-1185">Reference proteome</keyword>
<dbReference type="InterPro" id="IPR013762">
    <property type="entry name" value="Integrase-like_cat_sf"/>
</dbReference>
<evidence type="ECO:0000256" key="1">
    <source>
        <dbReference type="ARBA" id="ARBA00023172"/>
    </source>
</evidence>
<evidence type="ECO:0000313" key="4">
    <source>
        <dbReference type="EMBL" id="GGU85454.1"/>
    </source>
</evidence>
<evidence type="ECO:0000256" key="2">
    <source>
        <dbReference type="SAM" id="MobiDB-lite"/>
    </source>
</evidence>
<organism evidence="4 5">
    <name type="scientific">Lentzea flava</name>
    <dbReference type="NCBI Taxonomy" id="103732"/>
    <lineage>
        <taxon>Bacteria</taxon>
        <taxon>Bacillati</taxon>
        <taxon>Actinomycetota</taxon>
        <taxon>Actinomycetes</taxon>
        <taxon>Pseudonocardiales</taxon>
        <taxon>Pseudonocardiaceae</taxon>
        <taxon>Lentzea</taxon>
    </lineage>
</organism>
<comment type="caution">
    <text evidence="4">The sequence shown here is derived from an EMBL/GenBank/DDBJ whole genome shotgun (WGS) entry which is preliminary data.</text>
</comment>
<feature type="compositionally biased region" description="Acidic residues" evidence="2">
    <location>
        <begin position="1"/>
        <end position="10"/>
    </location>
</feature>
<dbReference type="Gene3D" id="1.10.443.10">
    <property type="entry name" value="Intergrase catalytic core"/>
    <property type="match status" value="1"/>
</dbReference>
<proteinExistence type="predicted"/>
<protein>
    <recommendedName>
        <fullName evidence="3">Tyr recombinase domain-containing protein</fullName>
    </recommendedName>
</protein>